<dbReference type="OrthoDB" id="7432206at2"/>
<gene>
    <name evidence="1" type="ORF">E5A74_15455</name>
</gene>
<reference evidence="1 2" key="1">
    <citation type="submission" date="2019-04" db="EMBL/GenBank/DDBJ databases">
        <title>Sphingomonas psychrotolerans sp. nov., isolated from soil in the Tianshan Mountains, Xinjiang, China.</title>
        <authorList>
            <person name="Luo Y."/>
            <person name="Sheng H."/>
        </authorList>
    </citation>
    <scope>NUCLEOTIDE SEQUENCE [LARGE SCALE GENOMIC DNA]</scope>
    <source>
        <strain evidence="1 2">KIS18-15</strain>
    </source>
</reference>
<accession>A0A4S1WGP4</accession>
<evidence type="ECO:0000313" key="2">
    <source>
        <dbReference type="Proteomes" id="UP000309848"/>
    </source>
</evidence>
<evidence type="ECO:0000313" key="1">
    <source>
        <dbReference type="EMBL" id="TGX39976.1"/>
    </source>
</evidence>
<protein>
    <submittedName>
        <fullName evidence="1">Uncharacterized protein</fullName>
    </submittedName>
</protein>
<organism evidence="1 2">
    <name type="scientific">Sphingomonas naasensis</name>
    <dbReference type="NCBI Taxonomy" id="1344951"/>
    <lineage>
        <taxon>Bacteria</taxon>
        <taxon>Pseudomonadati</taxon>
        <taxon>Pseudomonadota</taxon>
        <taxon>Alphaproteobacteria</taxon>
        <taxon>Sphingomonadales</taxon>
        <taxon>Sphingomonadaceae</taxon>
        <taxon>Sphingomonas</taxon>
    </lineage>
</organism>
<dbReference type="Proteomes" id="UP000309848">
    <property type="component" value="Unassembled WGS sequence"/>
</dbReference>
<dbReference type="AlphaFoldDB" id="A0A4S1WGP4"/>
<dbReference type="EMBL" id="SRXU01000007">
    <property type="protein sequence ID" value="TGX39976.1"/>
    <property type="molecule type" value="Genomic_DNA"/>
</dbReference>
<proteinExistence type="predicted"/>
<comment type="caution">
    <text evidence="1">The sequence shown here is derived from an EMBL/GenBank/DDBJ whole genome shotgun (WGS) entry which is preliminary data.</text>
</comment>
<name>A0A4S1WGP4_9SPHN</name>
<keyword evidence="2" id="KW-1185">Reference proteome</keyword>
<sequence>MELGHFLAALALAGAPLLEDKLTNDSVVALSAAGLGDEAIIAKIKSSEVAFDLSTEQMIALKQRGVSGPVVAAMLTATGAGQPAPVTLSMDSPDPMRPHPAGLYMLVDDPSGGKMTRIDATVSNQAKTGGMFGYALTGGIASMSVKASIQNETARVASQTATPHFYFFFDESNGVGTGAWTAGTAATIVSPNEMTLIKLSRKKGRREARVGSVNIGGAKTGVMDKDRLGFNYEMVRPGVFKVTPTAPLAAGEYGFIYSINGGGGGGALTARIFDFSVR</sequence>
<dbReference type="RefSeq" id="WP_135986531.1">
    <property type="nucleotide sequence ID" value="NZ_JAASQM010000001.1"/>
</dbReference>